<protein>
    <submittedName>
        <fullName evidence="2">Uncharacterized protein</fullName>
    </submittedName>
</protein>
<proteinExistence type="predicted"/>
<evidence type="ECO:0000313" key="2">
    <source>
        <dbReference type="EMBL" id="ODS10575.1"/>
    </source>
</evidence>
<dbReference type="OrthoDB" id="5863520at2"/>
<dbReference type="AlphaFoldDB" id="A0A1E3WLH6"/>
<name>A0A1E3WLH6_9VIBR</name>
<dbReference type="EMBL" id="MDCJ01000002">
    <property type="protein sequence ID" value="ODS10575.1"/>
    <property type="molecule type" value="Genomic_DNA"/>
</dbReference>
<accession>A0A1E3WLH6</accession>
<reference evidence="2 3" key="1">
    <citation type="submission" date="2016-08" db="EMBL/GenBank/DDBJ databases">
        <title>Genome sequencing of Vibrio scophthalmi strain FP3289, an isolated from Paralichthys olivaceus.</title>
        <authorList>
            <person name="Han H.-J."/>
        </authorList>
    </citation>
    <scope>NUCLEOTIDE SEQUENCE [LARGE SCALE GENOMIC DNA]</scope>
    <source>
        <strain evidence="2 3">FP3289</strain>
    </source>
</reference>
<keyword evidence="1" id="KW-0732">Signal</keyword>
<dbReference type="PROSITE" id="PS51257">
    <property type="entry name" value="PROKAR_LIPOPROTEIN"/>
    <property type="match status" value="1"/>
</dbReference>
<gene>
    <name evidence="2" type="ORF">VSF3289_00834</name>
</gene>
<evidence type="ECO:0000256" key="1">
    <source>
        <dbReference type="SAM" id="SignalP"/>
    </source>
</evidence>
<comment type="caution">
    <text evidence="2">The sequence shown here is derived from an EMBL/GenBank/DDBJ whole genome shotgun (WGS) entry which is preliminary data.</text>
</comment>
<feature type="signal peptide" evidence="1">
    <location>
        <begin position="1"/>
        <end position="23"/>
    </location>
</feature>
<evidence type="ECO:0000313" key="3">
    <source>
        <dbReference type="Proteomes" id="UP000095131"/>
    </source>
</evidence>
<sequence length="366" mass="42219">MVFNKCISLRNLLAISVIIFVSACTDYKDDIPLFESYISENINKISDDPYISSTYKPGEPLFMFLSQMQRNRADFRLLELLIEQGDTDAMVWWSMINVGNIELRNLVLERFYRAMSAGNPYAALQLSDAGEACQWLGQRSLSSRAAIDIGVKPKKEFKVCSKEYWDLAVEGFKKQADQGDLRAQYFLLFSVRPGQPKPKLATMLREDYINEIIRFSNQHYYKPLMDYVDSILVWDSESKQFESQNDDVYNLAVQLLTIAANNNYLPAIYLLSVASDNRESMLEKGLKLGGVNSITHKLLDSKRPSDDRCFYNYLHKDVTGDFLVHREQLSPEQIIEIESKVNEFVKKTHYPIYIDALTPSAKWRDQ</sequence>
<dbReference type="Proteomes" id="UP000095131">
    <property type="component" value="Unassembled WGS sequence"/>
</dbReference>
<dbReference type="RefSeq" id="WP_069446177.1">
    <property type="nucleotide sequence ID" value="NZ_MDCJ01000002.1"/>
</dbReference>
<feature type="chain" id="PRO_5009139569" evidence="1">
    <location>
        <begin position="24"/>
        <end position="366"/>
    </location>
</feature>
<organism evidence="2 3">
    <name type="scientific">Vibrio scophthalmi</name>
    <dbReference type="NCBI Taxonomy" id="45658"/>
    <lineage>
        <taxon>Bacteria</taxon>
        <taxon>Pseudomonadati</taxon>
        <taxon>Pseudomonadota</taxon>
        <taxon>Gammaproteobacteria</taxon>
        <taxon>Vibrionales</taxon>
        <taxon>Vibrionaceae</taxon>
        <taxon>Vibrio</taxon>
    </lineage>
</organism>